<evidence type="ECO:0000313" key="3">
    <source>
        <dbReference type="EMBL" id="CAI3983992.1"/>
    </source>
</evidence>
<dbReference type="Proteomes" id="UP001152797">
    <property type="component" value="Unassembled WGS sequence"/>
</dbReference>
<dbReference type="EMBL" id="CAMXCT030000852">
    <property type="protein sequence ID" value="CAL4771304.1"/>
    <property type="molecule type" value="Genomic_DNA"/>
</dbReference>
<evidence type="ECO:0000313" key="5">
    <source>
        <dbReference type="Proteomes" id="UP001152797"/>
    </source>
</evidence>
<organism evidence="3">
    <name type="scientific">Cladocopium goreaui</name>
    <dbReference type="NCBI Taxonomy" id="2562237"/>
    <lineage>
        <taxon>Eukaryota</taxon>
        <taxon>Sar</taxon>
        <taxon>Alveolata</taxon>
        <taxon>Dinophyceae</taxon>
        <taxon>Suessiales</taxon>
        <taxon>Symbiodiniaceae</taxon>
        <taxon>Cladocopium</taxon>
    </lineage>
</organism>
<dbReference type="EMBL" id="CAMXCT010000852">
    <property type="protein sequence ID" value="CAI3983992.1"/>
    <property type="molecule type" value="Genomic_DNA"/>
</dbReference>
<evidence type="ECO:0000256" key="1">
    <source>
        <dbReference type="SAM" id="MobiDB-lite"/>
    </source>
</evidence>
<protein>
    <submittedName>
        <fullName evidence="4">Voltage-dependent calcium channel type A subunit alpha-1</fullName>
    </submittedName>
</protein>
<keyword evidence="5" id="KW-1185">Reference proteome</keyword>
<gene>
    <name evidence="3" type="ORF">C1SCF055_LOCUS11552</name>
</gene>
<reference evidence="3" key="1">
    <citation type="submission" date="2022-10" db="EMBL/GenBank/DDBJ databases">
        <authorList>
            <person name="Chen Y."/>
            <person name="Dougan E. K."/>
            <person name="Chan C."/>
            <person name="Rhodes N."/>
            <person name="Thang M."/>
        </authorList>
    </citation>
    <scope>NUCLEOTIDE SEQUENCE</scope>
</reference>
<feature type="domain" description="EF-hand" evidence="2">
    <location>
        <begin position="113"/>
        <end position="148"/>
    </location>
</feature>
<evidence type="ECO:0000313" key="4">
    <source>
        <dbReference type="EMBL" id="CAL4771304.1"/>
    </source>
</evidence>
<dbReference type="PROSITE" id="PS50222">
    <property type="entry name" value="EF_HAND_2"/>
    <property type="match status" value="1"/>
</dbReference>
<comment type="caution">
    <text evidence="3">The sequence shown here is derived from an EMBL/GenBank/DDBJ whole genome shotgun (WGS) entry which is preliminary data.</text>
</comment>
<accession>A0A9P1FRN6</accession>
<proteinExistence type="predicted"/>
<evidence type="ECO:0000259" key="2">
    <source>
        <dbReference type="PROSITE" id="PS50222"/>
    </source>
</evidence>
<dbReference type="EMBL" id="CAMXCT020000852">
    <property type="protein sequence ID" value="CAL1137367.1"/>
    <property type="molecule type" value="Genomic_DNA"/>
</dbReference>
<dbReference type="AlphaFoldDB" id="A0A9P1FRN6"/>
<sequence>MPRPLLSADAEGDASENAPKDMSEADIDKIKEDLARDFQSHLNGLSAVFNQLLGQHDLHFDKDGNGLADSFESAPAEKRKDSKFKKNPKELLALRETVRQSIPESPRLSAGCRSQQELENQYKRLDIENNGKLSCSDLERVVKKFGNDWAVEDMFSLVSATLEVKSQLRRATSSKKQSFKNRSRAEVGLSGSMVDFETFKVLAIEDSAITDTFTWEQQSDAKILRDALQAEQTWSRYQDDGHLRGQVALNAFNHQHDRLNRLLPPNLPFESF</sequence>
<dbReference type="GO" id="GO:0005509">
    <property type="term" value="F:calcium ion binding"/>
    <property type="evidence" value="ECO:0007669"/>
    <property type="project" value="InterPro"/>
</dbReference>
<feature type="region of interest" description="Disordered" evidence="1">
    <location>
        <begin position="1"/>
        <end position="28"/>
    </location>
</feature>
<reference evidence="4 5" key="2">
    <citation type="submission" date="2024-05" db="EMBL/GenBank/DDBJ databases">
        <authorList>
            <person name="Chen Y."/>
            <person name="Shah S."/>
            <person name="Dougan E. K."/>
            <person name="Thang M."/>
            <person name="Chan C."/>
        </authorList>
    </citation>
    <scope>NUCLEOTIDE SEQUENCE [LARGE SCALE GENOMIC DNA]</scope>
</reference>
<feature type="compositionally biased region" description="Basic and acidic residues" evidence="1">
    <location>
        <begin position="18"/>
        <end position="28"/>
    </location>
</feature>
<dbReference type="SUPFAM" id="SSF47473">
    <property type="entry name" value="EF-hand"/>
    <property type="match status" value="1"/>
</dbReference>
<dbReference type="InterPro" id="IPR002048">
    <property type="entry name" value="EF_hand_dom"/>
</dbReference>
<name>A0A9P1FRN6_9DINO</name>
<dbReference type="InterPro" id="IPR011992">
    <property type="entry name" value="EF-hand-dom_pair"/>
</dbReference>